<dbReference type="EMBL" id="LHQQ01000194">
    <property type="protein sequence ID" value="KOS39645.1"/>
    <property type="molecule type" value="Genomic_DNA"/>
</dbReference>
<comment type="caution">
    <text evidence="2">The sequence shown here is derived from an EMBL/GenBank/DDBJ whole genome shotgun (WGS) entry which is preliminary data.</text>
</comment>
<proteinExistence type="predicted"/>
<feature type="transmembrane region" description="Helical" evidence="1">
    <location>
        <begin position="23"/>
        <end position="46"/>
    </location>
</feature>
<name>A0A0N0RY21_9EURO</name>
<feature type="non-terminal residue" evidence="2">
    <location>
        <position position="1"/>
    </location>
</feature>
<keyword evidence="3" id="KW-1185">Reference proteome</keyword>
<sequence>KCKVAYMDLHGIIPWRSCDFEYWIYHILQLVIITAQIVEIAGFVILES</sequence>
<organism evidence="2 3">
    <name type="scientific">Penicillium nordicum</name>
    <dbReference type="NCBI Taxonomy" id="229535"/>
    <lineage>
        <taxon>Eukaryota</taxon>
        <taxon>Fungi</taxon>
        <taxon>Dikarya</taxon>
        <taxon>Ascomycota</taxon>
        <taxon>Pezizomycotina</taxon>
        <taxon>Eurotiomycetes</taxon>
        <taxon>Eurotiomycetidae</taxon>
        <taxon>Eurotiales</taxon>
        <taxon>Aspergillaceae</taxon>
        <taxon>Penicillium</taxon>
    </lineage>
</organism>
<dbReference type="Proteomes" id="UP000037696">
    <property type="component" value="Unassembled WGS sequence"/>
</dbReference>
<accession>A0A0N0RY21</accession>
<keyword evidence="1" id="KW-1133">Transmembrane helix</keyword>
<reference evidence="2 3" key="1">
    <citation type="submission" date="2015-08" db="EMBL/GenBank/DDBJ databases">
        <title>Genome sequencing of Penicillium nordicum.</title>
        <authorList>
            <person name="Nguyen H.D."/>
            <person name="Seifert K.A."/>
        </authorList>
    </citation>
    <scope>NUCLEOTIDE SEQUENCE [LARGE SCALE GENOMIC DNA]</scope>
    <source>
        <strain evidence="2 3">DAOMC 185683</strain>
    </source>
</reference>
<dbReference type="AlphaFoldDB" id="A0A0N0RY21"/>
<evidence type="ECO:0000256" key="1">
    <source>
        <dbReference type="SAM" id="Phobius"/>
    </source>
</evidence>
<protein>
    <submittedName>
        <fullName evidence="2">Uncharacterized protein</fullName>
    </submittedName>
</protein>
<keyword evidence="1" id="KW-0472">Membrane</keyword>
<gene>
    <name evidence="2" type="ORF">ACN38_g9499</name>
</gene>
<keyword evidence="1" id="KW-0812">Transmembrane</keyword>
<evidence type="ECO:0000313" key="3">
    <source>
        <dbReference type="Proteomes" id="UP000037696"/>
    </source>
</evidence>
<evidence type="ECO:0000313" key="2">
    <source>
        <dbReference type="EMBL" id="KOS39645.1"/>
    </source>
</evidence>